<dbReference type="PROSITE" id="PS50011">
    <property type="entry name" value="PROTEIN_KINASE_DOM"/>
    <property type="match status" value="1"/>
</dbReference>
<evidence type="ECO:0000256" key="10">
    <source>
        <dbReference type="PROSITE-ProRule" id="PRU10141"/>
    </source>
</evidence>
<keyword evidence="2" id="KW-0723">Serine/threonine-protein kinase</keyword>
<evidence type="ECO:0000259" key="13">
    <source>
        <dbReference type="PROSITE" id="PS50222"/>
    </source>
</evidence>
<dbReference type="CDD" id="cd05117">
    <property type="entry name" value="STKc_CAMK"/>
    <property type="match status" value="1"/>
</dbReference>
<dbReference type="GO" id="GO:0005524">
    <property type="term" value="F:ATP binding"/>
    <property type="evidence" value="ECO:0007669"/>
    <property type="project" value="UniProtKB-UniRule"/>
</dbReference>
<keyword evidence="5 10" id="KW-0547">Nucleotide-binding</keyword>
<dbReference type="SMART" id="SM00054">
    <property type="entry name" value="EFh"/>
    <property type="match status" value="3"/>
</dbReference>
<dbReference type="Gene3D" id="1.10.510.10">
    <property type="entry name" value="Transferase(Phosphotransferase) domain 1"/>
    <property type="match status" value="1"/>
</dbReference>
<dbReference type="InterPro" id="IPR002048">
    <property type="entry name" value="EF_hand_dom"/>
</dbReference>
<evidence type="ECO:0000259" key="12">
    <source>
        <dbReference type="PROSITE" id="PS50011"/>
    </source>
</evidence>
<dbReference type="Pfam" id="PF13499">
    <property type="entry name" value="EF-hand_7"/>
    <property type="match status" value="1"/>
</dbReference>
<dbReference type="PANTHER" id="PTHR24349">
    <property type="entry name" value="SERINE/THREONINE-PROTEIN KINASE"/>
    <property type="match status" value="1"/>
</dbReference>
<comment type="similarity">
    <text evidence="9">Belongs to the protein kinase superfamily. Ser/Thr protein kinase family. CDPK subfamily.</text>
</comment>
<comment type="cofactor">
    <cofactor evidence="1">
        <name>Mg(2+)</name>
        <dbReference type="ChEBI" id="CHEBI:18420"/>
    </cofactor>
</comment>
<feature type="binding site" evidence="10">
    <location>
        <position position="82"/>
    </location>
    <ligand>
        <name>ATP</name>
        <dbReference type="ChEBI" id="CHEBI:30616"/>
    </ligand>
</feature>
<protein>
    <recommendedName>
        <fullName evidence="15">Calmodulin</fullName>
    </recommendedName>
</protein>
<dbReference type="FunFam" id="1.10.238.10:FF:000003">
    <property type="entry name" value="Calmodulin A"/>
    <property type="match status" value="1"/>
</dbReference>
<evidence type="ECO:0000256" key="4">
    <source>
        <dbReference type="ARBA" id="ARBA00022737"/>
    </source>
</evidence>
<feature type="domain" description="EF-hand" evidence="13">
    <location>
        <begin position="455"/>
        <end position="485"/>
    </location>
</feature>
<dbReference type="CDD" id="cd00051">
    <property type="entry name" value="EFh"/>
    <property type="match status" value="1"/>
</dbReference>
<dbReference type="Gene3D" id="1.10.238.10">
    <property type="entry name" value="EF-hand"/>
    <property type="match status" value="1"/>
</dbReference>
<dbReference type="GO" id="GO:0005509">
    <property type="term" value="F:calcium ion binding"/>
    <property type="evidence" value="ECO:0007669"/>
    <property type="project" value="InterPro"/>
</dbReference>
<evidence type="ECO:0008006" key="15">
    <source>
        <dbReference type="Google" id="ProtNLM"/>
    </source>
</evidence>
<dbReference type="EMBL" id="HBIN01022894">
    <property type="protein sequence ID" value="CAE0447639.1"/>
    <property type="molecule type" value="Transcribed_RNA"/>
</dbReference>
<feature type="domain" description="Protein kinase" evidence="12">
    <location>
        <begin position="53"/>
        <end position="323"/>
    </location>
</feature>
<dbReference type="InterPro" id="IPR018247">
    <property type="entry name" value="EF_Hand_1_Ca_BS"/>
</dbReference>
<dbReference type="Pfam" id="PF00036">
    <property type="entry name" value="EF-hand_1"/>
    <property type="match status" value="1"/>
</dbReference>
<evidence type="ECO:0000256" key="6">
    <source>
        <dbReference type="ARBA" id="ARBA00022777"/>
    </source>
</evidence>
<evidence type="ECO:0000256" key="7">
    <source>
        <dbReference type="ARBA" id="ARBA00022837"/>
    </source>
</evidence>
<dbReference type="SUPFAM" id="SSF47473">
    <property type="entry name" value="EF-hand"/>
    <property type="match status" value="1"/>
</dbReference>
<reference evidence="14" key="1">
    <citation type="submission" date="2021-01" db="EMBL/GenBank/DDBJ databases">
        <authorList>
            <person name="Corre E."/>
            <person name="Pelletier E."/>
            <person name="Niang G."/>
            <person name="Scheremetjew M."/>
            <person name="Finn R."/>
            <person name="Kale V."/>
            <person name="Holt S."/>
            <person name="Cochrane G."/>
            <person name="Meng A."/>
            <person name="Brown T."/>
            <person name="Cohen L."/>
        </authorList>
    </citation>
    <scope>NUCLEOTIDE SEQUENCE</scope>
    <source>
        <strain evidence="14">GSBS06</strain>
    </source>
</reference>
<dbReference type="FunFam" id="1.10.510.10:FF:000571">
    <property type="entry name" value="Maternal embryonic leucine zipper kinase"/>
    <property type="match status" value="1"/>
</dbReference>
<dbReference type="PROSITE" id="PS50222">
    <property type="entry name" value="EF_HAND_2"/>
    <property type="match status" value="3"/>
</dbReference>
<keyword evidence="8 10" id="KW-0067">ATP-binding</keyword>
<name>A0A7S3V2L9_9STRA</name>
<proteinExistence type="inferred from homology"/>
<feature type="region of interest" description="Disordered" evidence="11">
    <location>
        <begin position="1"/>
        <end position="33"/>
    </location>
</feature>
<evidence type="ECO:0000256" key="3">
    <source>
        <dbReference type="ARBA" id="ARBA00022679"/>
    </source>
</evidence>
<keyword evidence="6" id="KW-0418">Kinase</keyword>
<feature type="domain" description="EF-hand" evidence="13">
    <location>
        <begin position="415"/>
        <end position="450"/>
    </location>
</feature>
<dbReference type="PRINTS" id="PR00450">
    <property type="entry name" value="RECOVERIN"/>
</dbReference>
<dbReference type="InterPro" id="IPR050205">
    <property type="entry name" value="CDPK_Ser/Thr_kinases"/>
</dbReference>
<evidence type="ECO:0000256" key="2">
    <source>
        <dbReference type="ARBA" id="ARBA00022527"/>
    </source>
</evidence>
<keyword evidence="3" id="KW-0808">Transferase</keyword>
<dbReference type="InterPro" id="IPR008271">
    <property type="entry name" value="Ser/Thr_kinase_AS"/>
</dbReference>
<dbReference type="PROSITE" id="PS00108">
    <property type="entry name" value="PROTEIN_KINASE_ST"/>
    <property type="match status" value="1"/>
</dbReference>
<organism evidence="14">
    <name type="scientific">Aplanochytrium stocchinoi</name>
    <dbReference type="NCBI Taxonomy" id="215587"/>
    <lineage>
        <taxon>Eukaryota</taxon>
        <taxon>Sar</taxon>
        <taxon>Stramenopiles</taxon>
        <taxon>Bigyra</taxon>
        <taxon>Labyrinthulomycetes</taxon>
        <taxon>Thraustochytrida</taxon>
        <taxon>Thraustochytriidae</taxon>
        <taxon>Aplanochytrium</taxon>
    </lineage>
</organism>
<dbReference type="GO" id="GO:0004674">
    <property type="term" value="F:protein serine/threonine kinase activity"/>
    <property type="evidence" value="ECO:0007669"/>
    <property type="project" value="UniProtKB-KW"/>
</dbReference>
<accession>A0A7S3V2L9</accession>
<evidence type="ECO:0000313" key="14">
    <source>
        <dbReference type="EMBL" id="CAE0447639.1"/>
    </source>
</evidence>
<evidence type="ECO:0000256" key="11">
    <source>
        <dbReference type="SAM" id="MobiDB-lite"/>
    </source>
</evidence>
<dbReference type="InterPro" id="IPR011009">
    <property type="entry name" value="Kinase-like_dom_sf"/>
</dbReference>
<dbReference type="Pfam" id="PF00069">
    <property type="entry name" value="Pkinase"/>
    <property type="match status" value="1"/>
</dbReference>
<evidence type="ECO:0000256" key="8">
    <source>
        <dbReference type="ARBA" id="ARBA00022840"/>
    </source>
</evidence>
<feature type="domain" description="EF-hand" evidence="13">
    <location>
        <begin position="492"/>
        <end position="527"/>
    </location>
</feature>
<dbReference type="InterPro" id="IPR000719">
    <property type="entry name" value="Prot_kinase_dom"/>
</dbReference>
<sequence length="563" mass="63738">MEFTTNNHDTEPMETDSGNRTTAPGAPITVPPPGVPFDYGRNFDCKAAIRDLYDIGKELGRGAFSVVYQATCKETGEQVAVKVVSYSTFRPGDLERQKKILENEVRIMQKISVEIPDNPNLIRLKRVVREDTRMGIVMELLKGKELFERIVKRKKYTEHDAAMLMVRIMKAIQALHKVNILHRDLKPENLVFENEGDDAEVKISDFGLGSVMGWPDVHNSVVGTPNYVAPEVVSVRPRGPFYGPPCDVWSMGVILYILLVGYPPFYHDVPRELFKLIRRGRYEFHERKWAGISDAAKDLVTRMLVVDRTRRVTITEFLQHPWILSQAPDTNLSDTLTNLKKLNAKRRFKAAAMAVVWGVQLGLRRKLLSLVDNSVANVFNLQELSKIRDTFYRYASADATIAIPAFRATMYELGFQDLPIERVFNLFDQNGDGRIDYKEFLTNLATLRESGEPALKFCFDVYDTDGSGYISRHNVANVLSSVIRDNVTDPNQVSMQLESIFQAFDEDGDGKISYEEFTTGIFTKGPILVEHFLGPMDKLSELADNTQNVPGFIMDVGEDSDIE</sequence>
<keyword evidence="7" id="KW-0106">Calcium</keyword>
<evidence type="ECO:0000256" key="9">
    <source>
        <dbReference type="ARBA" id="ARBA00024334"/>
    </source>
</evidence>
<dbReference type="InterPro" id="IPR017441">
    <property type="entry name" value="Protein_kinase_ATP_BS"/>
</dbReference>
<dbReference type="SUPFAM" id="SSF56112">
    <property type="entry name" value="Protein kinase-like (PK-like)"/>
    <property type="match status" value="1"/>
</dbReference>
<dbReference type="PROSITE" id="PS00107">
    <property type="entry name" value="PROTEIN_KINASE_ATP"/>
    <property type="match status" value="1"/>
</dbReference>
<evidence type="ECO:0000256" key="5">
    <source>
        <dbReference type="ARBA" id="ARBA00022741"/>
    </source>
</evidence>
<dbReference type="InterPro" id="IPR011992">
    <property type="entry name" value="EF-hand-dom_pair"/>
</dbReference>
<evidence type="ECO:0000256" key="1">
    <source>
        <dbReference type="ARBA" id="ARBA00001946"/>
    </source>
</evidence>
<keyword evidence="4" id="KW-0677">Repeat</keyword>
<dbReference type="PROSITE" id="PS00018">
    <property type="entry name" value="EF_HAND_1"/>
    <property type="match status" value="2"/>
</dbReference>
<dbReference type="SMART" id="SM00220">
    <property type="entry name" value="S_TKc"/>
    <property type="match status" value="1"/>
</dbReference>
<gene>
    <name evidence="14" type="ORF">ASTO00021_LOCUS17608</name>
</gene>
<dbReference type="AlphaFoldDB" id="A0A7S3V2L9"/>